<dbReference type="SUPFAM" id="SSF50965">
    <property type="entry name" value="Galactose oxidase, central domain"/>
    <property type="match status" value="1"/>
</dbReference>
<sequence length="408" mass="43889">MPNSIVSKIQFRVSIIKILLTYLLLLPGCLLHMTDDKVSKLPPGLLALLFSGSDPYLRSGEIFDPATGKFATVENSLNVPRYHHTSNLLNDGRVVIIGGYYPYASSSTSVIDKIEIYDPHSNSFQNSAQNLIVARNSHAATLLQNGRILITGGQCLVDSPATNTAEEYDPQTQTSVFVGNLNVARCQHQSALLNDGKVLIAGGVDPISGNNILPVELYDPISKSFSLKGNLLQARTLFSILVPAVGNAMIIGGVNYTSATDTYVTLSETETFDETTGLLSVGPSLVSPLRAFGATTLQDGRVLISGGSNEGAVMKEAEILDFGFTVFTKVNLPLLENRQYHTSNLLVDGKVLIAGGRFVTTVYSNSEIFDPNTNSFHKTGSLIQKRYSATSHSLPNGKVILIGGRSSY</sequence>
<dbReference type="Gene3D" id="2.130.10.80">
    <property type="entry name" value="Galactose oxidase/kelch, beta-propeller"/>
    <property type="match status" value="2"/>
</dbReference>
<dbReference type="PANTHER" id="PTHR45632">
    <property type="entry name" value="LD33804P"/>
    <property type="match status" value="1"/>
</dbReference>
<comment type="caution">
    <text evidence="3">The sequence shown here is derived from an EMBL/GenBank/DDBJ whole genome shotgun (WGS) entry which is preliminary data.</text>
</comment>
<evidence type="ECO:0000313" key="3">
    <source>
        <dbReference type="EMBL" id="RHX92861.1"/>
    </source>
</evidence>
<dbReference type="PANTHER" id="PTHR45632:SF3">
    <property type="entry name" value="KELCH-LIKE PROTEIN 32"/>
    <property type="match status" value="1"/>
</dbReference>
<dbReference type="SMART" id="SM00612">
    <property type="entry name" value="Kelch"/>
    <property type="match status" value="6"/>
</dbReference>
<dbReference type="Gene3D" id="2.120.10.80">
    <property type="entry name" value="Kelch-type beta propeller"/>
    <property type="match status" value="1"/>
</dbReference>
<dbReference type="SUPFAM" id="SSF117281">
    <property type="entry name" value="Kelch motif"/>
    <property type="match status" value="1"/>
</dbReference>
<reference evidence="4" key="1">
    <citation type="submission" date="2018-05" db="EMBL/GenBank/DDBJ databases">
        <title>Leptospira yasudae sp. nov. and Leptospira stimsonii sp. nov., two pathogenic species of the genus Leptospira isolated from environmental sources.</title>
        <authorList>
            <person name="Casanovas-Massana A."/>
            <person name="Hamond C."/>
            <person name="Santos L.A."/>
            <person name="Hacker K.P."/>
            <person name="Balassiano I."/>
            <person name="Medeiros M.A."/>
            <person name="Reis M.G."/>
            <person name="Ko A.I."/>
            <person name="Wunder E.A."/>
        </authorList>
    </citation>
    <scope>NUCLEOTIDE SEQUENCE [LARGE SCALE GENOMIC DNA]</scope>
    <source>
        <strain evidence="4">Yale</strain>
    </source>
</reference>
<protein>
    <recommendedName>
        <fullName evidence="5">Galactose oxidase</fullName>
    </recommendedName>
</protein>
<dbReference type="AlphaFoldDB" id="A0A396ZC56"/>
<dbReference type="Proteomes" id="UP000265798">
    <property type="component" value="Unassembled WGS sequence"/>
</dbReference>
<accession>A0A396ZC56</accession>
<evidence type="ECO:0000313" key="4">
    <source>
        <dbReference type="Proteomes" id="UP000265798"/>
    </source>
</evidence>
<dbReference type="InterPro" id="IPR006652">
    <property type="entry name" value="Kelch_1"/>
</dbReference>
<organism evidence="3 4">
    <name type="scientific">Leptospira stimsonii</name>
    <dbReference type="NCBI Taxonomy" id="2202203"/>
    <lineage>
        <taxon>Bacteria</taxon>
        <taxon>Pseudomonadati</taxon>
        <taxon>Spirochaetota</taxon>
        <taxon>Spirochaetia</taxon>
        <taxon>Leptospirales</taxon>
        <taxon>Leptospiraceae</taxon>
        <taxon>Leptospira</taxon>
    </lineage>
</organism>
<keyword evidence="1" id="KW-0880">Kelch repeat</keyword>
<dbReference type="EMBL" id="QHCT01000001">
    <property type="protein sequence ID" value="RHX92861.1"/>
    <property type="molecule type" value="Genomic_DNA"/>
</dbReference>
<dbReference type="InterPro" id="IPR037293">
    <property type="entry name" value="Gal_Oxidase_central_sf"/>
</dbReference>
<evidence type="ECO:0000256" key="2">
    <source>
        <dbReference type="ARBA" id="ARBA00022737"/>
    </source>
</evidence>
<dbReference type="InterPro" id="IPR011043">
    <property type="entry name" value="Gal_Oxase/kelch_b-propeller"/>
</dbReference>
<gene>
    <name evidence="3" type="ORF">DLM75_06770</name>
</gene>
<dbReference type="RefSeq" id="WP_118967662.1">
    <property type="nucleotide sequence ID" value="NZ_QHCT01000001.1"/>
</dbReference>
<evidence type="ECO:0008006" key="5">
    <source>
        <dbReference type="Google" id="ProtNLM"/>
    </source>
</evidence>
<proteinExistence type="predicted"/>
<keyword evidence="2" id="KW-0677">Repeat</keyword>
<evidence type="ECO:0000256" key="1">
    <source>
        <dbReference type="ARBA" id="ARBA00022441"/>
    </source>
</evidence>
<dbReference type="OrthoDB" id="601499at2"/>
<name>A0A396ZC56_9LEPT</name>
<dbReference type="InterPro" id="IPR015915">
    <property type="entry name" value="Kelch-typ_b-propeller"/>
</dbReference>